<name>A0ABW6B4A8_9SPHI</name>
<accession>A0ABW6B4A8</accession>
<dbReference type="EMBL" id="JBHUPA010000008">
    <property type="protein sequence ID" value="MFD2963403.1"/>
    <property type="molecule type" value="Genomic_DNA"/>
</dbReference>
<evidence type="ECO:0000313" key="3">
    <source>
        <dbReference type="Proteomes" id="UP001597560"/>
    </source>
</evidence>
<proteinExistence type="predicted"/>
<evidence type="ECO:0000313" key="2">
    <source>
        <dbReference type="EMBL" id="MFD2963403.1"/>
    </source>
</evidence>
<comment type="caution">
    <text evidence="2">The sequence shown here is derived from an EMBL/GenBank/DDBJ whole genome shotgun (WGS) entry which is preliminary data.</text>
</comment>
<protein>
    <submittedName>
        <fullName evidence="2">Uncharacterized protein</fullName>
    </submittedName>
</protein>
<dbReference type="Proteomes" id="UP001597560">
    <property type="component" value="Unassembled WGS sequence"/>
</dbReference>
<evidence type="ECO:0000256" key="1">
    <source>
        <dbReference type="SAM" id="MobiDB-lite"/>
    </source>
</evidence>
<reference evidence="3" key="1">
    <citation type="journal article" date="2019" name="Int. J. Syst. Evol. Microbiol.">
        <title>The Global Catalogue of Microorganisms (GCM) 10K type strain sequencing project: providing services to taxonomists for standard genome sequencing and annotation.</title>
        <authorList>
            <consortium name="The Broad Institute Genomics Platform"/>
            <consortium name="The Broad Institute Genome Sequencing Center for Infectious Disease"/>
            <person name="Wu L."/>
            <person name="Ma J."/>
        </authorList>
    </citation>
    <scope>NUCLEOTIDE SEQUENCE [LARGE SCALE GENOMIC DNA]</scope>
    <source>
        <strain evidence="3">KCTC 23098</strain>
    </source>
</reference>
<gene>
    <name evidence="2" type="ORF">ACFS6J_16490</name>
</gene>
<dbReference type="RefSeq" id="WP_377611609.1">
    <property type="nucleotide sequence ID" value="NZ_JBHUPA010000008.1"/>
</dbReference>
<feature type="region of interest" description="Disordered" evidence="1">
    <location>
        <begin position="1"/>
        <end position="32"/>
    </location>
</feature>
<organism evidence="2 3">
    <name type="scientific">Olivibacter jilunii</name>
    <dbReference type="NCBI Taxonomy" id="985016"/>
    <lineage>
        <taxon>Bacteria</taxon>
        <taxon>Pseudomonadati</taxon>
        <taxon>Bacteroidota</taxon>
        <taxon>Sphingobacteriia</taxon>
        <taxon>Sphingobacteriales</taxon>
        <taxon>Sphingobacteriaceae</taxon>
        <taxon>Olivibacter</taxon>
    </lineage>
</organism>
<feature type="non-terminal residue" evidence="2">
    <location>
        <position position="1"/>
    </location>
</feature>
<sequence length="74" mass="8671">LRTSKNNRIPSFAERPPSERDGKGTNFPRSPKCFAPRTTAFFTTNWKSNRFFYNNNLSSDKHSLNREKNDYTIP</sequence>
<keyword evidence="3" id="KW-1185">Reference proteome</keyword>